<comment type="caution">
    <text evidence="6">The sequence shown here is derived from an EMBL/GenBank/DDBJ whole genome shotgun (WGS) entry which is preliminary data.</text>
</comment>
<keyword evidence="2" id="KW-0328">Glycosyltransferase</keyword>
<dbReference type="Pfam" id="PF03636">
    <property type="entry name" value="Glyco_hydro_65N"/>
    <property type="match status" value="1"/>
</dbReference>
<dbReference type="Pfam" id="PF03632">
    <property type="entry name" value="Glyco_hydro_65m"/>
    <property type="match status" value="1"/>
</dbReference>
<dbReference type="InterPro" id="IPR037018">
    <property type="entry name" value="GH65_N"/>
</dbReference>
<evidence type="ECO:0000313" key="6">
    <source>
        <dbReference type="EMBL" id="MCI0752301.1"/>
    </source>
</evidence>
<reference evidence="6 7" key="1">
    <citation type="submission" date="2022-03" db="EMBL/GenBank/DDBJ databases">
        <title>Complete genome analysis of Roseomonas KG 17.1 : a prolific producer of plant growth promoters.</title>
        <authorList>
            <person name="Saadouli I."/>
            <person name="Najjari A."/>
            <person name="Mosbah A."/>
            <person name="Ouzari H.I."/>
        </authorList>
    </citation>
    <scope>NUCLEOTIDE SEQUENCE [LARGE SCALE GENOMIC DNA]</scope>
    <source>
        <strain evidence="6 7">KG17-1</strain>
    </source>
</reference>
<feature type="domain" description="Glycoside hydrolase family 65 N-terminal" evidence="5">
    <location>
        <begin position="11"/>
        <end position="261"/>
    </location>
</feature>
<dbReference type="PANTHER" id="PTHR11051">
    <property type="entry name" value="GLYCOSYL HYDROLASE-RELATED"/>
    <property type="match status" value="1"/>
</dbReference>
<dbReference type="InterPro" id="IPR005196">
    <property type="entry name" value="Glyco_hydro_65_N"/>
</dbReference>
<dbReference type="InterPro" id="IPR017045">
    <property type="entry name" value="Malt_Pase/Glycosyl_Hdrlase"/>
</dbReference>
<dbReference type="Gene3D" id="1.50.10.10">
    <property type="match status" value="1"/>
</dbReference>
<keyword evidence="3" id="KW-0808">Transferase</keyword>
<proteinExistence type="inferred from homology"/>
<evidence type="ECO:0000256" key="3">
    <source>
        <dbReference type="ARBA" id="ARBA00022679"/>
    </source>
</evidence>
<gene>
    <name evidence="6" type="ORF">MON41_00810</name>
</gene>
<dbReference type="InterPro" id="IPR011013">
    <property type="entry name" value="Gal_mutarotase_sf_dom"/>
</dbReference>
<keyword evidence="7" id="KW-1185">Reference proteome</keyword>
<dbReference type="SUPFAM" id="SSF74650">
    <property type="entry name" value="Galactose mutarotase-like"/>
    <property type="match status" value="1"/>
</dbReference>
<evidence type="ECO:0000259" key="5">
    <source>
        <dbReference type="Pfam" id="PF03636"/>
    </source>
</evidence>
<keyword evidence="6" id="KW-0378">Hydrolase</keyword>
<dbReference type="Gene3D" id="2.70.98.40">
    <property type="entry name" value="Glycoside hydrolase, family 65, N-terminal domain"/>
    <property type="match status" value="1"/>
</dbReference>
<feature type="domain" description="Glycoside hydrolase family 65 central catalytic" evidence="4">
    <location>
        <begin position="315"/>
        <end position="705"/>
    </location>
</feature>
<dbReference type="InterPro" id="IPR005195">
    <property type="entry name" value="Glyco_hydro_65_M"/>
</dbReference>
<evidence type="ECO:0000313" key="7">
    <source>
        <dbReference type="Proteomes" id="UP001201985"/>
    </source>
</evidence>
<dbReference type="Proteomes" id="UP001201985">
    <property type="component" value="Unassembled WGS sequence"/>
</dbReference>
<comment type="similarity">
    <text evidence="1">Belongs to the glycosyl hydrolase 65 family.</text>
</comment>
<accession>A0ABS9VZ74</accession>
<dbReference type="SUPFAM" id="SSF48208">
    <property type="entry name" value="Six-hairpin glycosidases"/>
    <property type="match status" value="1"/>
</dbReference>
<organism evidence="6 7">
    <name type="scientific">Teichococcus vastitatis</name>
    <dbReference type="NCBI Taxonomy" id="2307076"/>
    <lineage>
        <taxon>Bacteria</taxon>
        <taxon>Pseudomonadati</taxon>
        <taxon>Pseudomonadota</taxon>
        <taxon>Alphaproteobacteria</taxon>
        <taxon>Acetobacterales</taxon>
        <taxon>Roseomonadaceae</taxon>
        <taxon>Roseomonas</taxon>
    </lineage>
</organism>
<protein>
    <submittedName>
        <fullName evidence="6">Glycoside hydrolase family 65 protein</fullName>
    </submittedName>
</protein>
<evidence type="ECO:0000256" key="2">
    <source>
        <dbReference type="ARBA" id="ARBA00022676"/>
    </source>
</evidence>
<dbReference type="PANTHER" id="PTHR11051:SF8">
    <property type="entry name" value="PROTEIN-GLUCOSYLGALACTOSYLHYDROXYLYSINE GLUCOSIDASE"/>
    <property type="match status" value="1"/>
</dbReference>
<evidence type="ECO:0000256" key="1">
    <source>
        <dbReference type="ARBA" id="ARBA00006768"/>
    </source>
</evidence>
<evidence type="ECO:0000259" key="4">
    <source>
        <dbReference type="Pfam" id="PF03632"/>
    </source>
</evidence>
<name>A0ABS9VZ74_9PROT</name>
<sequence>MPFEPPDGTAYTRYEPDDEGRREVLLALGNGRLSLRGTACWAEADETHYPGTYLAGLYNRLPDLIEGEPVNNESLVNLPNGLLLNFRVEGERRWFAPEAVQILRYRHALDGGTGITRREVLFEDGEGRRTALTEDRLVSMAQPHLAALRLEIAPQNWSGRLEVRAAIEGDVINGSVNCLRPFASRHLEAVSPEARNGLLLVSARTRTSRIVVAVAARTRIHGAAEQAWPVTATACRIAETLHVPAGPGAPAVVEKTLCVHSGGDAAARALAELRDAPGFAALRDAHGAAWAPLRQRIGVEAEPADLGCALRLGTVRILQTVSPHSRHRDVGFPSRGWQEAYRGQIFWDETLVLPFLATRLPELARQLLDYRRARLPDAKRNAEEAGLRGALYPWRSASDGGEHTPRFQWNPLSRRFMPDHTRLQRHIGAAVALNVWHYAMTTGDDDFLFGDGAEMILEIARCFNSLARRDEATGRYSIAGVVGPDEFHVQYPGAPEPGLRDNAYTNVMAAWTLGCALRLLDRLPPQRAAALRAALALDEAELRRWDAVSRRLRLVFDAGGVLLPFDGFDRLEPFDAEAFEAEHPGERPDLGLEKSGDSINRYQRTKQADTLMLRYLLSHGALEQVLERLGYPMDAAQWRRTAQHDLARMSHDSSLSELVCAAALAPLDPAASWSAFSRTLRAEHNPSGPTASSDGAHLGSLGGALDVLQRHYLGFGLDWDRILLNPAPPAELGPVRLALRCRFGRFTLDWGGEGVLRLRSDGGNAGPVPVVHASGTTLLPPGGEVAVAVAGLEAAAE</sequence>
<dbReference type="RefSeq" id="WP_120008448.1">
    <property type="nucleotide sequence ID" value="NZ_JALBUU010000004.1"/>
</dbReference>
<dbReference type="EMBL" id="JALBUU010000004">
    <property type="protein sequence ID" value="MCI0752301.1"/>
    <property type="molecule type" value="Genomic_DNA"/>
</dbReference>
<dbReference type="InterPro" id="IPR012341">
    <property type="entry name" value="6hp_glycosidase-like_sf"/>
</dbReference>
<dbReference type="PIRSF" id="PIRSF036289">
    <property type="entry name" value="Glycosyl_hydrolase_malt_phosph"/>
    <property type="match status" value="1"/>
</dbReference>
<dbReference type="GO" id="GO:0016787">
    <property type="term" value="F:hydrolase activity"/>
    <property type="evidence" value="ECO:0007669"/>
    <property type="project" value="UniProtKB-KW"/>
</dbReference>
<dbReference type="InterPro" id="IPR008928">
    <property type="entry name" value="6-hairpin_glycosidase_sf"/>
</dbReference>